<dbReference type="GO" id="GO:0046872">
    <property type="term" value="F:metal ion binding"/>
    <property type="evidence" value="ECO:0007669"/>
    <property type="project" value="UniProtKB-KW"/>
</dbReference>
<proteinExistence type="inferred from homology"/>
<accession>A0A1M5Z030</accession>
<dbReference type="InterPro" id="IPR033749">
    <property type="entry name" value="Polyprenyl_synt_CS"/>
</dbReference>
<dbReference type="PROSITE" id="PS00723">
    <property type="entry name" value="POLYPRENYL_SYNTHASE_1"/>
    <property type="match status" value="1"/>
</dbReference>
<evidence type="ECO:0000256" key="1">
    <source>
        <dbReference type="ARBA" id="ARBA00001946"/>
    </source>
</evidence>
<dbReference type="AlphaFoldDB" id="A0A1M5Z030"/>
<evidence type="ECO:0000256" key="5">
    <source>
        <dbReference type="ARBA" id="ARBA00022842"/>
    </source>
</evidence>
<keyword evidence="3 6" id="KW-0808">Transferase</keyword>
<gene>
    <name evidence="7" type="ORF">SAMN02745823_03029</name>
</gene>
<comment type="similarity">
    <text evidence="2 6">Belongs to the FPP/GGPP synthase family.</text>
</comment>
<dbReference type="PANTHER" id="PTHR12001:SF69">
    <property type="entry name" value="ALL TRANS-POLYPRENYL-DIPHOSPHATE SYNTHASE PDSS1"/>
    <property type="match status" value="1"/>
</dbReference>
<dbReference type="Gene3D" id="1.10.600.10">
    <property type="entry name" value="Farnesyl Diphosphate Synthase"/>
    <property type="match status" value="1"/>
</dbReference>
<dbReference type="Proteomes" id="UP000183995">
    <property type="component" value="Unassembled WGS sequence"/>
</dbReference>
<keyword evidence="4" id="KW-0479">Metal-binding</keyword>
<dbReference type="OrthoDB" id="9805316at2"/>
<dbReference type="PANTHER" id="PTHR12001">
    <property type="entry name" value="GERANYLGERANYL PYROPHOSPHATE SYNTHASE"/>
    <property type="match status" value="1"/>
</dbReference>
<dbReference type="GO" id="GO:0004659">
    <property type="term" value="F:prenyltransferase activity"/>
    <property type="evidence" value="ECO:0007669"/>
    <property type="project" value="InterPro"/>
</dbReference>
<dbReference type="RefSeq" id="WP_073080696.1">
    <property type="nucleotide sequence ID" value="NZ_FQXV01000012.1"/>
</dbReference>
<evidence type="ECO:0000256" key="2">
    <source>
        <dbReference type="ARBA" id="ARBA00006706"/>
    </source>
</evidence>
<dbReference type="Pfam" id="PF00348">
    <property type="entry name" value="polyprenyl_synt"/>
    <property type="match status" value="1"/>
</dbReference>
<dbReference type="STRING" id="1123282.SAMN02745823_03029"/>
<protein>
    <submittedName>
        <fullName evidence="7">Heptaprenyl diphosphate synthase</fullName>
    </submittedName>
</protein>
<keyword evidence="5" id="KW-0460">Magnesium</keyword>
<evidence type="ECO:0000256" key="3">
    <source>
        <dbReference type="ARBA" id="ARBA00022679"/>
    </source>
</evidence>
<dbReference type="GO" id="GO:0008299">
    <property type="term" value="P:isoprenoid biosynthetic process"/>
    <property type="evidence" value="ECO:0007669"/>
    <property type="project" value="InterPro"/>
</dbReference>
<dbReference type="InterPro" id="IPR008949">
    <property type="entry name" value="Isoprenoid_synthase_dom_sf"/>
</dbReference>
<keyword evidence="8" id="KW-1185">Reference proteome</keyword>
<dbReference type="InterPro" id="IPR000092">
    <property type="entry name" value="Polyprenyl_synt"/>
</dbReference>
<evidence type="ECO:0000313" key="8">
    <source>
        <dbReference type="Proteomes" id="UP000183995"/>
    </source>
</evidence>
<evidence type="ECO:0000256" key="6">
    <source>
        <dbReference type="RuleBase" id="RU004466"/>
    </source>
</evidence>
<reference evidence="7 8" key="1">
    <citation type="submission" date="2016-11" db="EMBL/GenBank/DDBJ databases">
        <authorList>
            <person name="Jaros S."/>
            <person name="Januszkiewicz K."/>
            <person name="Wedrychowicz H."/>
        </authorList>
    </citation>
    <scope>NUCLEOTIDE SEQUENCE [LARGE SCALE GENOMIC DNA]</scope>
    <source>
        <strain evidence="7 8">DSM 10068</strain>
    </source>
</reference>
<dbReference type="SUPFAM" id="SSF48576">
    <property type="entry name" value="Terpenoid synthases"/>
    <property type="match status" value="1"/>
</dbReference>
<dbReference type="EMBL" id="FQXV01000012">
    <property type="protein sequence ID" value="SHI17627.1"/>
    <property type="molecule type" value="Genomic_DNA"/>
</dbReference>
<comment type="cofactor">
    <cofactor evidence="1">
        <name>Mg(2+)</name>
        <dbReference type="ChEBI" id="CHEBI:18420"/>
    </cofactor>
</comment>
<sequence length="323" mass="35720">MTKTELPEKVPLDQSLDLVRALLKQTLLESDTLMTEITAYLTESEGKNFRAMLLLTSSADAEGFVPRNALIAAAAIELLHLASLVHDDVIDDAETRRGRPSVKQMFGNKPAVICGDYLFCKCFLLVADISREYQDKFTDMARAMTKICLGELREYRQSGNAALSVREYFKIVAGKTSALFALSLYTGALIGGYDEAEARRASRFGHYIGMVFQLTDDCIDYQTESAVAGKTVQHDLAEGTVTLPLIFAMMKEPALRETVAKGLAPSAVRRVVSDVVNLGGVTMTMDLAQKYCRKAQKLLDAMLVGIRRSRLALLLDQIRTRVY</sequence>
<name>A0A1M5Z030_9FIRM</name>
<evidence type="ECO:0000256" key="4">
    <source>
        <dbReference type="ARBA" id="ARBA00022723"/>
    </source>
</evidence>
<dbReference type="CDD" id="cd00685">
    <property type="entry name" value="Trans_IPPS_HT"/>
    <property type="match status" value="1"/>
</dbReference>
<dbReference type="SFLD" id="SFLDG01017">
    <property type="entry name" value="Polyprenyl_Transferase_Like"/>
    <property type="match status" value="1"/>
</dbReference>
<organism evidence="7 8">
    <name type="scientific">Sporobacter termitidis DSM 10068</name>
    <dbReference type="NCBI Taxonomy" id="1123282"/>
    <lineage>
        <taxon>Bacteria</taxon>
        <taxon>Bacillati</taxon>
        <taxon>Bacillota</taxon>
        <taxon>Clostridia</taxon>
        <taxon>Eubacteriales</taxon>
        <taxon>Oscillospiraceae</taxon>
        <taxon>Sporobacter</taxon>
    </lineage>
</organism>
<dbReference type="SFLD" id="SFLDS00005">
    <property type="entry name" value="Isoprenoid_Synthase_Type_I"/>
    <property type="match status" value="1"/>
</dbReference>
<evidence type="ECO:0000313" key="7">
    <source>
        <dbReference type="EMBL" id="SHI17627.1"/>
    </source>
</evidence>